<dbReference type="InterPro" id="IPR036322">
    <property type="entry name" value="WD40_repeat_dom_sf"/>
</dbReference>
<organism evidence="9 10">
    <name type="scientific">Aphanomyces invadans</name>
    <dbReference type="NCBI Taxonomy" id="157072"/>
    <lineage>
        <taxon>Eukaryota</taxon>
        <taxon>Sar</taxon>
        <taxon>Stramenopiles</taxon>
        <taxon>Oomycota</taxon>
        <taxon>Saprolegniomycetes</taxon>
        <taxon>Saprolegniales</taxon>
        <taxon>Verrucalvaceae</taxon>
        <taxon>Aphanomyces</taxon>
    </lineage>
</organism>
<dbReference type="Pfam" id="PF02138">
    <property type="entry name" value="Beach"/>
    <property type="match status" value="1"/>
</dbReference>
<evidence type="ECO:0000256" key="4">
    <source>
        <dbReference type="ARBA" id="ARBA00022692"/>
    </source>
</evidence>
<keyword evidence="3" id="KW-1003">Cell membrane</keyword>
<dbReference type="GO" id="GO:0005886">
    <property type="term" value="C:plasma membrane"/>
    <property type="evidence" value="ECO:0007669"/>
    <property type="project" value="UniProtKB-SubCell"/>
</dbReference>
<dbReference type="Proteomes" id="UP000285060">
    <property type="component" value="Unassembled WGS sequence"/>
</dbReference>
<comment type="caution">
    <text evidence="9">The sequence shown here is derived from an EMBL/GenBank/DDBJ whole genome shotgun (WGS) entry which is preliminary data.</text>
</comment>
<feature type="transmembrane region" description="Helical" evidence="7">
    <location>
        <begin position="995"/>
        <end position="1012"/>
    </location>
</feature>
<evidence type="ECO:0000313" key="10">
    <source>
        <dbReference type="Proteomes" id="UP000285060"/>
    </source>
</evidence>
<dbReference type="InterPro" id="IPR015943">
    <property type="entry name" value="WD40/YVTN_repeat-like_dom_sf"/>
</dbReference>
<evidence type="ECO:0000256" key="2">
    <source>
        <dbReference type="ARBA" id="ARBA00005542"/>
    </source>
</evidence>
<feature type="transmembrane region" description="Helical" evidence="7">
    <location>
        <begin position="886"/>
        <end position="904"/>
    </location>
</feature>
<evidence type="ECO:0000313" key="9">
    <source>
        <dbReference type="EMBL" id="RHY26702.1"/>
    </source>
</evidence>
<dbReference type="PROSITE" id="PS50197">
    <property type="entry name" value="BEACH"/>
    <property type="match status" value="1"/>
</dbReference>
<keyword evidence="5 7" id="KW-1133">Transmembrane helix</keyword>
<evidence type="ECO:0000256" key="1">
    <source>
        <dbReference type="ARBA" id="ARBA00004651"/>
    </source>
</evidence>
<dbReference type="PANTHER" id="PTHR46866:SF1">
    <property type="entry name" value="GH12955P"/>
    <property type="match status" value="1"/>
</dbReference>
<dbReference type="EMBL" id="QUSY01000930">
    <property type="protein sequence ID" value="RHY26702.1"/>
    <property type="molecule type" value="Genomic_DNA"/>
</dbReference>
<evidence type="ECO:0000256" key="3">
    <source>
        <dbReference type="ARBA" id="ARBA00022475"/>
    </source>
</evidence>
<accession>A0A3R6V773</accession>
<protein>
    <recommendedName>
        <fullName evidence="8">BEACH domain-containing protein</fullName>
    </recommendedName>
</protein>
<proteinExistence type="inferred from homology"/>
<dbReference type="Gene3D" id="2.130.10.10">
    <property type="entry name" value="YVTN repeat-like/Quinoprotein amine dehydrogenase"/>
    <property type="match status" value="1"/>
</dbReference>
<dbReference type="VEuPathDB" id="FungiDB:H310_03221"/>
<dbReference type="Pfam" id="PF12036">
    <property type="entry name" value="DUF3522"/>
    <property type="match status" value="1"/>
</dbReference>
<feature type="transmembrane region" description="Helical" evidence="7">
    <location>
        <begin position="848"/>
        <end position="866"/>
    </location>
</feature>
<dbReference type="PANTHER" id="PTHR46866">
    <property type="entry name" value="GH12955P"/>
    <property type="match status" value="1"/>
</dbReference>
<feature type="domain" description="BEACH" evidence="8">
    <location>
        <begin position="1"/>
        <end position="207"/>
    </location>
</feature>
<dbReference type="SMART" id="SM01026">
    <property type="entry name" value="Beach"/>
    <property type="match status" value="1"/>
</dbReference>
<dbReference type="SUPFAM" id="SSF50978">
    <property type="entry name" value="WD40 repeat-like"/>
    <property type="match status" value="1"/>
</dbReference>
<comment type="subcellular location">
    <subcellularLocation>
        <location evidence="1">Cell membrane</location>
        <topology evidence="1">Multi-pass membrane protein</topology>
    </subcellularLocation>
</comment>
<feature type="transmembrane region" description="Helical" evidence="7">
    <location>
        <begin position="972"/>
        <end position="989"/>
    </location>
</feature>
<evidence type="ECO:0000256" key="5">
    <source>
        <dbReference type="ARBA" id="ARBA00022989"/>
    </source>
</evidence>
<sequence>MYSHTGYHIPEKYAPSTTRSRAARADACCTSLSDLSVAIYLARVLPRAHLQRVVRATFEPKEYPASLAKMATSSPDECIPELYLDASVFVSCHDDMASLTLPPWCATPDACVAYHRRVLESDDVSAQLHTWIDLNFGVYLNGPSAVRHKNVVHRGFIQVFQHAHPAKRVKTSGRSKQASPTQVDTLVVDENYFAVQIAKQCPTHYKVCGLPCVTLSPTETDYPSLGQAASAPFVGCAEAKHFTRTTSSCSNALCEGLFPSHFPVVLSYLKTVTVMNWVPKTLELVQSRQVPREGVHLVAHTIERFLAKSSPAQAAEALVLLVPTLSRLSLDKVTFEALVRTPIVTLLERVDDVAVKIYLSPEKIDVHMTCKTIRQLVSLLPSNLAGYHIPATLALLAVPFIGEWVVITSLVHTVLRLGQVVGTDLTKLHLCAPLRQFLVQFPHAQFPTYMQQFQHLLGFEHFDTCLGLPWSMSKATPFKLPKVPVNEPPLPVAHLSAAIADTVAAACQQLARRPPPTRRPTLPHRWTTSSMSWPLKGDAVSSIELHGRVRSLASLAGGRWMAVSSGDGIVTLHRTSDMALIWQRNFKWPVHTILPLSREGCPLAHLIVVCDSQSVYVLDVDADVTTLPLWHWKRPAEPLMAIQVIGSADGHGAGHVAVATTDTVVAHSIDTLSYKKQPDNDGEWRLGATDSLNNTRTNAAIEWKLVDSGCVSCLGGLFGLIGVGTTSGHVDVVETLTGRLQCRWQAHPLANVVHLAQVSDSTFITVGSTDKQAILWRWPSCHPITYITNLPESIQGSQVHCAQRDRDETTWLVLSAVARLGVGFPLRVASDLSVIPSLSIMKQNHRHFELFVGVFHVVVSCLANAADVYERATNSPLFLTTDQWNGMLDVLWLSFLYLLVVHLLSIANENVNIVLRYAGFSLAWVLKLKDGPNAHTYSLLMVLAGFSAVVLRRNLFAEKFMLPLRKPEAATAVALALFCTTIYIFAFDIPIDGAYIRAAFYCCLGAFFYYGWKCVPVASSKKWDDCDVVSSSDFI</sequence>
<evidence type="ECO:0000259" key="8">
    <source>
        <dbReference type="PROSITE" id="PS50197"/>
    </source>
</evidence>
<evidence type="ECO:0000256" key="7">
    <source>
        <dbReference type="SAM" id="Phobius"/>
    </source>
</evidence>
<keyword evidence="4 7" id="KW-0812">Transmembrane</keyword>
<dbReference type="InterPro" id="IPR021910">
    <property type="entry name" value="NGX6/PGAP6/MYMK"/>
</dbReference>
<dbReference type="InterPro" id="IPR000409">
    <property type="entry name" value="BEACH_dom"/>
</dbReference>
<dbReference type="Gene3D" id="1.10.1540.10">
    <property type="entry name" value="BEACH domain"/>
    <property type="match status" value="1"/>
</dbReference>
<dbReference type="InterPro" id="IPR036372">
    <property type="entry name" value="BEACH_dom_sf"/>
</dbReference>
<feature type="transmembrane region" description="Helical" evidence="7">
    <location>
        <begin position="934"/>
        <end position="951"/>
    </location>
</feature>
<evidence type="ECO:0000256" key="6">
    <source>
        <dbReference type="ARBA" id="ARBA00023136"/>
    </source>
</evidence>
<keyword evidence="6 7" id="KW-0472">Membrane</keyword>
<dbReference type="VEuPathDB" id="FungiDB:H310_00543"/>
<dbReference type="SUPFAM" id="SSF81837">
    <property type="entry name" value="BEACH domain"/>
    <property type="match status" value="1"/>
</dbReference>
<dbReference type="AlphaFoldDB" id="A0A3R6V773"/>
<reference evidence="9 10" key="1">
    <citation type="submission" date="2018-08" db="EMBL/GenBank/DDBJ databases">
        <title>Aphanomyces genome sequencing and annotation.</title>
        <authorList>
            <person name="Minardi D."/>
            <person name="Oidtmann B."/>
            <person name="Van Der Giezen M."/>
            <person name="Studholme D.J."/>
        </authorList>
    </citation>
    <scope>NUCLEOTIDE SEQUENCE [LARGE SCALE GENOMIC DNA]</scope>
    <source>
        <strain evidence="9 10">NJM0002</strain>
    </source>
</reference>
<name>A0A3R6V773_9STRA</name>
<dbReference type="InterPro" id="IPR001680">
    <property type="entry name" value="WD40_rpt"/>
</dbReference>
<comment type="similarity">
    <text evidence="2">Belongs to the TMEM8 family.</text>
</comment>
<dbReference type="SMART" id="SM00320">
    <property type="entry name" value="WD40"/>
    <property type="match status" value="2"/>
</dbReference>
<gene>
    <name evidence="9" type="ORF">DYB32_007360</name>
</gene>
<keyword evidence="10" id="KW-1185">Reference proteome</keyword>